<dbReference type="InterPro" id="IPR007039">
    <property type="entry name" value="TrbC/VirB2"/>
</dbReference>
<dbReference type="Pfam" id="PF04956">
    <property type="entry name" value="TrbC"/>
    <property type="match status" value="1"/>
</dbReference>
<dbReference type="EMBL" id="WKKF01000002">
    <property type="protein sequence ID" value="MRX54718.1"/>
    <property type="molecule type" value="Genomic_DNA"/>
</dbReference>
<proteinExistence type="predicted"/>
<feature type="transmembrane region" description="Helical" evidence="1">
    <location>
        <begin position="39"/>
        <end position="58"/>
    </location>
</feature>
<keyword evidence="1" id="KW-0812">Transmembrane</keyword>
<reference evidence="2 3" key="1">
    <citation type="submission" date="2019-11" db="EMBL/GenBank/DDBJ databases">
        <title>Bacillus idriensis genome.</title>
        <authorList>
            <person name="Konopka E.N."/>
            <person name="Newman J.D."/>
        </authorList>
    </citation>
    <scope>NUCLEOTIDE SEQUENCE [LARGE SCALE GENOMIC DNA]</scope>
    <source>
        <strain evidence="2 3">DSM 19097</strain>
    </source>
</reference>
<dbReference type="AlphaFoldDB" id="A0A6I2M9B5"/>
<organism evidence="2 3">
    <name type="scientific">Metabacillus idriensis</name>
    <dbReference type="NCBI Taxonomy" id="324768"/>
    <lineage>
        <taxon>Bacteria</taxon>
        <taxon>Bacillati</taxon>
        <taxon>Bacillota</taxon>
        <taxon>Bacilli</taxon>
        <taxon>Bacillales</taxon>
        <taxon>Bacillaceae</taxon>
        <taxon>Metabacillus</taxon>
    </lineage>
</organism>
<keyword evidence="1" id="KW-1133">Transmembrane helix</keyword>
<evidence type="ECO:0000256" key="1">
    <source>
        <dbReference type="SAM" id="Phobius"/>
    </source>
</evidence>
<accession>A0A6I2M9B5</accession>
<keyword evidence="1" id="KW-0472">Membrane</keyword>
<gene>
    <name evidence="2" type="ORF">GJU41_12110</name>
</gene>
<sequence>MAYALRSKTEVISVRDFMAGNYGAQKRKAVISTEKQQKAALIAATMSTVTAMFTPQMASAGAVEGVIVQKTVHAFEPIIGLIQGLSYPVALIVMLSAGIIWMIGNQDRAMTMIQRAGFGYIIVQMAPMFMKLLVEVAKAF</sequence>
<feature type="transmembrane region" description="Helical" evidence="1">
    <location>
        <begin position="78"/>
        <end position="104"/>
    </location>
</feature>
<name>A0A6I2M9B5_9BACI</name>
<evidence type="ECO:0008006" key="4">
    <source>
        <dbReference type="Google" id="ProtNLM"/>
    </source>
</evidence>
<keyword evidence="3" id="KW-1185">Reference proteome</keyword>
<comment type="caution">
    <text evidence="2">The sequence shown here is derived from an EMBL/GenBank/DDBJ whole genome shotgun (WGS) entry which is preliminary data.</text>
</comment>
<protein>
    <recommendedName>
        <fullName evidence="4">TrbC/VirB2 family protein</fullName>
    </recommendedName>
</protein>
<feature type="transmembrane region" description="Helical" evidence="1">
    <location>
        <begin position="116"/>
        <end position="134"/>
    </location>
</feature>
<dbReference type="RefSeq" id="WP_154318731.1">
    <property type="nucleotide sequence ID" value="NZ_CAJGAA010000002.1"/>
</dbReference>
<evidence type="ECO:0000313" key="3">
    <source>
        <dbReference type="Proteomes" id="UP000441585"/>
    </source>
</evidence>
<evidence type="ECO:0000313" key="2">
    <source>
        <dbReference type="EMBL" id="MRX54718.1"/>
    </source>
</evidence>
<dbReference type="Proteomes" id="UP000441585">
    <property type="component" value="Unassembled WGS sequence"/>
</dbReference>